<dbReference type="eggNOG" id="COG3932">
    <property type="taxonomic scope" value="Bacteria"/>
</dbReference>
<comment type="caution">
    <text evidence="2">The sequence shown here is derived from an EMBL/GenBank/DDBJ whole genome shotgun (WGS) entry which is preliminary data.</text>
</comment>
<dbReference type="OrthoDB" id="7949130at2"/>
<organism evidence="2 3">
    <name type="scientific">Hyphomonas adhaerens MHS-3</name>
    <dbReference type="NCBI Taxonomy" id="1280949"/>
    <lineage>
        <taxon>Bacteria</taxon>
        <taxon>Pseudomonadati</taxon>
        <taxon>Pseudomonadota</taxon>
        <taxon>Alphaproteobacteria</taxon>
        <taxon>Hyphomonadales</taxon>
        <taxon>Hyphomonadaceae</taxon>
        <taxon>Hyphomonas</taxon>
    </lineage>
</organism>
<dbReference type="PIRSF" id="PIRSF033239">
    <property type="entry name" value="ExoD"/>
    <property type="match status" value="1"/>
</dbReference>
<reference evidence="2 3" key="1">
    <citation type="journal article" date="2014" name="Antonie Van Leeuwenhoek">
        <title>Hyphomonas beringensis sp. nov. and Hyphomonas chukchiensis sp. nov., isolated from surface seawater of the Bering Sea and Chukchi Sea.</title>
        <authorList>
            <person name="Li C."/>
            <person name="Lai Q."/>
            <person name="Li G."/>
            <person name="Dong C."/>
            <person name="Wang J."/>
            <person name="Liao Y."/>
            <person name="Shao Z."/>
        </authorList>
    </citation>
    <scope>NUCLEOTIDE SEQUENCE [LARGE SCALE GENOMIC DNA]</scope>
    <source>
        <strain evidence="2 3">MHS-3</strain>
    </source>
</reference>
<dbReference type="InterPro" id="IPR010331">
    <property type="entry name" value="ExoD"/>
</dbReference>
<dbReference type="Proteomes" id="UP000027446">
    <property type="component" value="Unassembled WGS sequence"/>
</dbReference>
<keyword evidence="3" id="KW-1185">Reference proteome</keyword>
<dbReference type="PANTHER" id="PTHR41795:SF1">
    <property type="entry name" value="EXOPOLYSACCHARIDE SYNTHESIS PROTEIN"/>
    <property type="match status" value="1"/>
</dbReference>
<protein>
    <submittedName>
        <fullName evidence="2">ExoD-like membrane protein</fullName>
    </submittedName>
</protein>
<dbReference type="Pfam" id="PF06055">
    <property type="entry name" value="ExoD"/>
    <property type="match status" value="1"/>
</dbReference>
<name>A0A069E2P4_9PROT</name>
<feature type="transmembrane region" description="Helical" evidence="1">
    <location>
        <begin position="63"/>
        <end position="84"/>
    </location>
</feature>
<feature type="transmembrane region" description="Helical" evidence="1">
    <location>
        <begin position="177"/>
        <end position="197"/>
    </location>
</feature>
<keyword evidence="1" id="KW-0472">Membrane</keyword>
<feature type="transmembrane region" description="Helical" evidence="1">
    <location>
        <begin position="149"/>
        <end position="170"/>
    </location>
</feature>
<dbReference type="PATRIC" id="fig|1280949.3.peg.31"/>
<evidence type="ECO:0000313" key="2">
    <source>
        <dbReference type="EMBL" id="KCZ84044.1"/>
    </source>
</evidence>
<keyword evidence="1" id="KW-0812">Transmembrane</keyword>
<dbReference type="AlphaFoldDB" id="A0A069E2P4"/>
<accession>A0A069E2P4</accession>
<gene>
    <name evidence="2" type="ORF">HAD_00155</name>
</gene>
<feature type="transmembrane region" description="Helical" evidence="1">
    <location>
        <begin position="121"/>
        <end position="143"/>
    </location>
</feature>
<dbReference type="RefSeq" id="WP_035568540.1">
    <property type="nucleotide sequence ID" value="NZ_ARYH01000001.1"/>
</dbReference>
<proteinExistence type="predicted"/>
<evidence type="ECO:0000256" key="1">
    <source>
        <dbReference type="SAM" id="Phobius"/>
    </source>
</evidence>
<dbReference type="PANTHER" id="PTHR41795">
    <property type="entry name" value="EXOPOLYSACCHARIDE SYNTHESIS PROTEIN"/>
    <property type="match status" value="1"/>
</dbReference>
<dbReference type="EMBL" id="ARYH01000001">
    <property type="protein sequence ID" value="KCZ84044.1"/>
    <property type="molecule type" value="Genomic_DNA"/>
</dbReference>
<keyword evidence="1" id="KW-1133">Transmembrane helix</keyword>
<feature type="transmembrane region" description="Helical" evidence="1">
    <location>
        <begin position="39"/>
        <end position="57"/>
    </location>
</feature>
<sequence>MAASRNQPLERVLEAAIEDCDQDKVTIGALLDMFGDRSFGPVIILLGLLVTVPPLGGIPGLPIAVGAIILLFSLQIVLGARHIWMPQFVQKQGIECSKLENARGRVKPWLQRIDRMITERLTWATGKIATYGAALAVSLLSLLMIPLELVPFAVAAPGMAIVLFGLALVARDGALMLAGFAGTAAALSLAVFLVPWGTVAGWL</sequence>
<evidence type="ECO:0000313" key="3">
    <source>
        <dbReference type="Proteomes" id="UP000027446"/>
    </source>
</evidence>